<evidence type="ECO:0000256" key="3">
    <source>
        <dbReference type="ARBA" id="ARBA00024226"/>
    </source>
</evidence>
<reference evidence="9" key="1">
    <citation type="journal article" date="2019" name="Int. J. Syst. Evol. Microbiol.">
        <title>The Global Catalogue of Microorganisms (GCM) 10K type strain sequencing project: providing services to taxonomists for standard genome sequencing and annotation.</title>
        <authorList>
            <consortium name="The Broad Institute Genomics Platform"/>
            <consortium name="The Broad Institute Genome Sequencing Center for Infectious Disease"/>
            <person name="Wu L."/>
            <person name="Ma J."/>
        </authorList>
    </citation>
    <scope>NUCLEOTIDE SEQUENCE [LARGE SCALE GENOMIC DNA]</scope>
    <source>
        <strain evidence="9">CGMCC 1.15044</strain>
    </source>
</reference>
<evidence type="ECO:0000259" key="7">
    <source>
        <dbReference type="Pfam" id="PF00171"/>
    </source>
</evidence>
<accession>A0ABQ1GXW0</accession>
<dbReference type="CDD" id="cd07138">
    <property type="entry name" value="ALDH_CddD_SSP0762"/>
    <property type="match status" value="1"/>
</dbReference>
<dbReference type="RefSeq" id="WP_229752876.1">
    <property type="nucleotide sequence ID" value="NZ_BMHF01000024.1"/>
</dbReference>
<dbReference type="PROSITE" id="PS00687">
    <property type="entry name" value="ALDEHYDE_DEHYDR_GLU"/>
    <property type="match status" value="1"/>
</dbReference>
<evidence type="ECO:0000313" key="8">
    <source>
        <dbReference type="EMBL" id="GGA52021.1"/>
    </source>
</evidence>
<dbReference type="PANTHER" id="PTHR42804:SF1">
    <property type="entry name" value="ALDEHYDE DEHYDROGENASE-RELATED"/>
    <property type="match status" value="1"/>
</dbReference>
<sequence length="376" mass="40351">MAIFNIFETWLTGFIQVAVDTLKEFQFSTTIGTAQVVHQPVGVVGMITPWNSSTTQIASKIAHAVASGCTCVVKPSEISGLQTQILLECIHEAGLPAGAINVVNGLGEVVGTELTRNPDVAMIPFTGSTNIGKIIYRESIATMKRIVLELGGKSPNIVLEDADLNKAIPGAVMRCFMNNGQACIAGTRLIVPEGRLDEVKSLIKQTIANIKVGDPSEKDTLIGPMATEKHYNNVQRYIRLGLEEGAELVAGGEGHPDGLESGYYVKPTVFAHVNQNMTIAQEEIFGPVLSVITYRTEQEAIKIANDTKFGLGGYISSTNPVKAREVAAQFDAGVILINDSTFEMNAPFGGFKQSGIGREYGPLGMDEYMELKTIVG</sequence>
<feature type="active site" evidence="5">
    <location>
        <position position="149"/>
    </location>
</feature>
<evidence type="ECO:0000256" key="5">
    <source>
        <dbReference type="PROSITE-ProRule" id="PRU10007"/>
    </source>
</evidence>
<dbReference type="Gene3D" id="3.40.309.10">
    <property type="entry name" value="Aldehyde Dehydrogenase, Chain A, domain 2"/>
    <property type="match status" value="1"/>
</dbReference>
<dbReference type="EC" id="1.2.1.3" evidence="3"/>
<name>A0ABQ1GXW0_9BACL</name>
<evidence type="ECO:0000256" key="4">
    <source>
        <dbReference type="ARBA" id="ARBA00049194"/>
    </source>
</evidence>
<evidence type="ECO:0000256" key="6">
    <source>
        <dbReference type="RuleBase" id="RU003345"/>
    </source>
</evidence>
<feature type="domain" description="Aldehyde dehydrogenase" evidence="7">
    <location>
        <begin position="31"/>
        <end position="374"/>
    </location>
</feature>
<organism evidence="8 9">
    <name type="scientific">Paenibacillus physcomitrellae</name>
    <dbReference type="NCBI Taxonomy" id="1619311"/>
    <lineage>
        <taxon>Bacteria</taxon>
        <taxon>Bacillati</taxon>
        <taxon>Bacillota</taxon>
        <taxon>Bacilli</taxon>
        <taxon>Bacillales</taxon>
        <taxon>Paenibacillaceae</taxon>
        <taxon>Paenibacillus</taxon>
    </lineage>
</organism>
<dbReference type="InterPro" id="IPR015590">
    <property type="entry name" value="Aldehyde_DH_dom"/>
</dbReference>
<dbReference type="PANTHER" id="PTHR42804">
    <property type="entry name" value="ALDEHYDE DEHYDROGENASE"/>
    <property type="match status" value="1"/>
</dbReference>
<dbReference type="InterPro" id="IPR029510">
    <property type="entry name" value="Ald_DH_CS_GLU"/>
</dbReference>
<evidence type="ECO:0000313" key="9">
    <source>
        <dbReference type="Proteomes" id="UP000609323"/>
    </source>
</evidence>
<comment type="similarity">
    <text evidence="1 6">Belongs to the aldehyde dehydrogenase family.</text>
</comment>
<dbReference type="InterPro" id="IPR016162">
    <property type="entry name" value="Ald_DH_N"/>
</dbReference>
<comment type="catalytic activity">
    <reaction evidence="4">
        <text>an aldehyde + NAD(+) + H2O = a carboxylate + NADH + 2 H(+)</text>
        <dbReference type="Rhea" id="RHEA:16185"/>
        <dbReference type="ChEBI" id="CHEBI:15377"/>
        <dbReference type="ChEBI" id="CHEBI:15378"/>
        <dbReference type="ChEBI" id="CHEBI:17478"/>
        <dbReference type="ChEBI" id="CHEBI:29067"/>
        <dbReference type="ChEBI" id="CHEBI:57540"/>
        <dbReference type="ChEBI" id="CHEBI:57945"/>
        <dbReference type="EC" id="1.2.1.3"/>
    </reaction>
</comment>
<keyword evidence="9" id="KW-1185">Reference proteome</keyword>
<gene>
    <name evidence="8" type="ORF">GCM10010917_41560</name>
</gene>
<comment type="caution">
    <text evidence="8">The sequence shown here is derived from an EMBL/GenBank/DDBJ whole genome shotgun (WGS) entry which is preliminary data.</text>
</comment>
<keyword evidence="2 6" id="KW-0560">Oxidoreductase</keyword>
<dbReference type="Pfam" id="PF00171">
    <property type="entry name" value="Aldedh"/>
    <property type="match status" value="1"/>
</dbReference>
<evidence type="ECO:0000256" key="2">
    <source>
        <dbReference type="ARBA" id="ARBA00023002"/>
    </source>
</evidence>
<dbReference type="EMBL" id="BMHF01000024">
    <property type="protein sequence ID" value="GGA52021.1"/>
    <property type="molecule type" value="Genomic_DNA"/>
</dbReference>
<dbReference type="SUPFAM" id="SSF53720">
    <property type="entry name" value="ALDH-like"/>
    <property type="match status" value="1"/>
</dbReference>
<dbReference type="InterPro" id="IPR016160">
    <property type="entry name" value="Ald_DH_CS_CYS"/>
</dbReference>
<proteinExistence type="inferred from homology"/>
<dbReference type="InterPro" id="IPR016163">
    <property type="entry name" value="Ald_DH_C"/>
</dbReference>
<dbReference type="Gene3D" id="3.40.605.10">
    <property type="entry name" value="Aldehyde Dehydrogenase, Chain A, domain 1"/>
    <property type="match status" value="1"/>
</dbReference>
<dbReference type="Proteomes" id="UP000609323">
    <property type="component" value="Unassembled WGS sequence"/>
</dbReference>
<dbReference type="InterPro" id="IPR016161">
    <property type="entry name" value="Ald_DH/histidinol_DH"/>
</dbReference>
<protein>
    <recommendedName>
        <fullName evidence="3">aldehyde dehydrogenase (NAD(+))</fullName>
        <ecNumber evidence="3">1.2.1.3</ecNumber>
    </recommendedName>
</protein>
<evidence type="ECO:0000256" key="1">
    <source>
        <dbReference type="ARBA" id="ARBA00009986"/>
    </source>
</evidence>
<dbReference type="PROSITE" id="PS00070">
    <property type="entry name" value="ALDEHYDE_DEHYDR_CYS"/>
    <property type="match status" value="1"/>
</dbReference>